<dbReference type="GO" id="GO:0019284">
    <property type="term" value="P:L-methionine salvage from S-adenosylmethionine"/>
    <property type="evidence" value="ECO:0007669"/>
    <property type="project" value="TreeGrafter"/>
</dbReference>
<dbReference type="Proteomes" id="UP000525298">
    <property type="component" value="Unassembled WGS sequence"/>
</dbReference>
<dbReference type="PANTHER" id="PTHR46832:SF1">
    <property type="entry name" value="5'-METHYLTHIOADENOSINE_S-ADENOSYLHOMOCYSTEINE NUCLEOSIDASE"/>
    <property type="match status" value="1"/>
</dbReference>
<dbReference type="RefSeq" id="WP_181551900.1">
    <property type="nucleotide sequence ID" value="NZ_JACDUS010000008.1"/>
</dbReference>
<evidence type="ECO:0000313" key="3">
    <source>
        <dbReference type="Proteomes" id="UP000525298"/>
    </source>
</evidence>
<feature type="domain" description="Nucleoside phosphorylase" evidence="1">
    <location>
        <begin position="7"/>
        <end position="116"/>
    </location>
</feature>
<feature type="domain" description="Nucleoside phosphorylase" evidence="1">
    <location>
        <begin position="143"/>
        <end position="177"/>
    </location>
</feature>
<dbReference type="Gene3D" id="3.40.50.1580">
    <property type="entry name" value="Nucleoside phosphorylase domain"/>
    <property type="match status" value="1"/>
</dbReference>
<dbReference type="InterPro" id="IPR035994">
    <property type="entry name" value="Nucleoside_phosphorylase_sf"/>
</dbReference>
<dbReference type="GO" id="GO:0005829">
    <property type="term" value="C:cytosol"/>
    <property type="evidence" value="ECO:0007669"/>
    <property type="project" value="TreeGrafter"/>
</dbReference>
<organism evidence="2 3">
    <name type="scientific">Desulfosalsimonas propionicica</name>
    <dbReference type="NCBI Taxonomy" id="332175"/>
    <lineage>
        <taxon>Bacteria</taxon>
        <taxon>Pseudomonadati</taxon>
        <taxon>Thermodesulfobacteriota</taxon>
        <taxon>Desulfobacteria</taxon>
        <taxon>Desulfobacterales</taxon>
        <taxon>Desulfosalsimonadaceae</taxon>
        <taxon>Desulfosalsimonas</taxon>
    </lineage>
</organism>
<accession>A0A7W0HLF4</accession>
<keyword evidence="3" id="KW-1185">Reference proteome</keyword>
<name>A0A7W0HLF4_9BACT</name>
<protein>
    <submittedName>
        <fullName evidence="2">Nucleoside phosphorylase</fullName>
    </submittedName>
</protein>
<dbReference type="GO" id="GO:0008930">
    <property type="term" value="F:methylthioadenosine nucleosidase activity"/>
    <property type="evidence" value="ECO:0007669"/>
    <property type="project" value="TreeGrafter"/>
</dbReference>
<dbReference type="PANTHER" id="PTHR46832">
    <property type="entry name" value="5'-METHYLTHIOADENOSINE/S-ADENOSYLHOMOCYSTEINE NUCLEOSIDASE"/>
    <property type="match status" value="1"/>
</dbReference>
<dbReference type="GO" id="GO:0008782">
    <property type="term" value="F:adenosylhomocysteine nucleosidase activity"/>
    <property type="evidence" value="ECO:0007669"/>
    <property type="project" value="TreeGrafter"/>
</dbReference>
<dbReference type="Pfam" id="PF01048">
    <property type="entry name" value="PNP_UDP_1"/>
    <property type="match status" value="2"/>
</dbReference>
<evidence type="ECO:0000313" key="2">
    <source>
        <dbReference type="EMBL" id="MBA2882258.1"/>
    </source>
</evidence>
<dbReference type="EMBL" id="JACDUS010000008">
    <property type="protein sequence ID" value="MBA2882258.1"/>
    <property type="molecule type" value="Genomic_DNA"/>
</dbReference>
<proteinExistence type="predicted"/>
<dbReference type="AlphaFoldDB" id="A0A7W0HLF4"/>
<comment type="caution">
    <text evidence="2">The sequence shown here is derived from an EMBL/GenBank/DDBJ whole genome shotgun (WGS) entry which is preliminary data.</text>
</comment>
<evidence type="ECO:0000259" key="1">
    <source>
        <dbReference type="Pfam" id="PF01048"/>
    </source>
</evidence>
<reference evidence="2 3" key="1">
    <citation type="submission" date="2020-07" db="EMBL/GenBank/DDBJ databases">
        <title>Genomic Encyclopedia of Type Strains, Phase IV (KMG-IV): sequencing the most valuable type-strain genomes for metagenomic binning, comparative biology and taxonomic classification.</title>
        <authorList>
            <person name="Goeker M."/>
        </authorList>
    </citation>
    <scope>NUCLEOTIDE SEQUENCE [LARGE SCALE GENOMIC DNA]</scope>
    <source>
        <strain evidence="2 3">DSM 17721</strain>
    </source>
</reference>
<sequence length="203" mass="22688">MSKHHRIGLIMATYIEAKPFVEKINWLGSEKKPFPVYYGNRVILVVSGMGKANAAAACAWLCVRESVQSIVNTGAAGANQQGLPPGGIHHISEALETDRRHFKTNEPFCHKPSVMEGFSTLRLATREEAVIDPDQRRQTAAIAELSDMEGAAVVQIANRFEIPCFLFKFISDTPEDTQGSRIVANIRQYRDLNFDFFTQTFLQ</sequence>
<dbReference type="GO" id="GO:0009116">
    <property type="term" value="P:nucleoside metabolic process"/>
    <property type="evidence" value="ECO:0007669"/>
    <property type="project" value="InterPro"/>
</dbReference>
<dbReference type="SUPFAM" id="SSF53167">
    <property type="entry name" value="Purine and uridine phosphorylases"/>
    <property type="match status" value="1"/>
</dbReference>
<dbReference type="InterPro" id="IPR000845">
    <property type="entry name" value="Nucleoside_phosphorylase_d"/>
</dbReference>
<gene>
    <name evidence="2" type="ORF">HNR65_002600</name>
</gene>